<protein>
    <submittedName>
        <fullName evidence="1">Uncharacterized protein</fullName>
    </submittedName>
</protein>
<reference evidence="1" key="1">
    <citation type="submission" date="2020-08" db="EMBL/GenBank/DDBJ databases">
        <title>Multicomponent nature underlies the extraordinary mechanical properties of spider dragline silk.</title>
        <authorList>
            <person name="Kono N."/>
            <person name="Nakamura H."/>
            <person name="Mori M."/>
            <person name="Yoshida Y."/>
            <person name="Ohtoshi R."/>
            <person name="Malay A.D."/>
            <person name="Moran D.A.P."/>
            <person name="Tomita M."/>
            <person name="Numata K."/>
            <person name="Arakawa K."/>
        </authorList>
    </citation>
    <scope>NUCLEOTIDE SEQUENCE</scope>
</reference>
<organism evidence="1 2">
    <name type="scientific">Trichonephila inaurata madagascariensis</name>
    <dbReference type="NCBI Taxonomy" id="2747483"/>
    <lineage>
        <taxon>Eukaryota</taxon>
        <taxon>Metazoa</taxon>
        <taxon>Ecdysozoa</taxon>
        <taxon>Arthropoda</taxon>
        <taxon>Chelicerata</taxon>
        <taxon>Arachnida</taxon>
        <taxon>Araneae</taxon>
        <taxon>Araneomorphae</taxon>
        <taxon>Entelegynae</taxon>
        <taxon>Araneoidea</taxon>
        <taxon>Nephilidae</taxon>
        <taxon>Trichonephila</taxon>
        <taxon>Trichonephila inaurata</taxon>
    </lineage>
</organism>
<accession>A0A8X6YWS3</accession>
<dbReference type="AlphaFoldDB" id="A0A8X6YWS3"/>
<comment type="caution">
    <text evidence="1">The sequence shown here is derived from an EMBL/GenBank/DDBJ whole genome shotgun (WGS) entry which is preliminary data.</text>
</comment>
<evidence type="ECO:0000313" key="2">
    <source>
        <dbReference type="Proteomes" id="UP000886998"/>
    </source>
</evidence>
<keyword evidence="2" id="KW-1185">Reference proteome</keyword>
<dbReference type="Proteomes" id="UP000886998">
    <property type="component" value="Unassembled WGS sequence"/>
</dbReference>
<dbReference type="EMBL" id="BMAV01022759">
    <property type="protein sequence ID" value="GFY78002.1"/>
    <property type="molecule type" value="Genomic_DNA"/>
</dbReference>
<name>A0A8X6YWS3_9ARAC</name>
<proteinExistence type="predicted"/>
<gene>
    <name evidence="1" type="ORF">TNIN_115071</name>
</gene>
<evidence type="ECO:0000313" key="1">
    <source>
        <dbReference type="EMBL" id="GFY78002.1"/>
    </source>
</evidence>
<sequence length="91" mass="10331">MGSHRGHYLPRKGRVSEQLGPVCVGTPFKPRNDIAPSLCTLMGVDFKMSRKDVKEARLQHIHKWEYPYPRMKTFPIGLLPVSCIESHTLGT</sequence>